<evidence type="ECO:0000256" key="4">
    <source>
        <dbReference type="ARBA" id="ARBA00022801"/>
    </source>
</evidence>
<dbReference type="InterPro" id="IPR000760">
    <property type="entry name" value="Inositol_monophosphatase-like"/>
</dbReference>
<dbReference type="PANTHER" id="PTHR43200">
    <property type="entry name" value="PHOSPHATASE"/>
    <property type="match status" value="1"/>
</dbReference>
<sequence>MSGRFGEFTKEVETMLQIIRPAIDISLVGQEKLKNSEVQIKADHSPVSICDFACQTIIVKGIKENFPTDKVLGEEDVNHEDESFLRLVQTLLPDGLDPLLTCKDVISHISEDMHRVWVIDPIDGTYAFIKNGNYAIATALLIDLEVVCSIVAWPRHKPEITNIPLDGPLIFVSAKGHGSYAVDLDGNYYQLKKNGHPQNRMIASINLSERERKTIDFIEERLGIKEEFNDSSMTKGFVLAAGAGSVYPRIRCLADEHVWDIAPFDLFVREAGGFSTTIDGKPLKYSKEGKTIDSKRGLFFTFDDETFHQKVLELYREAYDRFYK</sequence>
<keyword evidence="3" id="KW-0479">Metal-binding</keyword>
<evidence type="ECO:0000313" key="6">
    <source>
        <dbReference type="EMBL" id="KAK8899870.1"/>
    </source>
</evidence>
<dbReference type="InterPro" id="IPR051090">
    <property type="entry name" value="Inositol_monoP_superfamily"/>
</dbReference>
<evidence type="ECO:0000313" key="7">
    <source>
        <dbReference type="Proteomes" id="UP001470230"/>
    </source>
</evidence>
<gene>
    <name evidence="6" type="ORF">M9Y10_002193</name>
</gene>
<keyword evidence="4" id="KW-0378">Hydrolase</keyword>
<dbReference type="PROSITE" id="PS00629">
    <property type="entry name" value="IMP_1"/>
    <property type="match status" value="1"/>
</dbReference>
<keyword evidence="7" id="KW-1185">Reference proteome</keyword>
<comment type="cofactor">
    <cofactor evidence="1">
        <name>Mg(2+)</name>
        <dbReference type="ChEBI" id="CHEBI:18420"/>
    </cofactor>
</comment>
<evidence type="ECO:0000256" key="3">
    <source>
        <dbReference type="ARBA" id="ARBA00022723"/>
    </source>
</evidence>
<dbReference type="SUPFAM" id="SSF56655">
    <property type="entry name" value="Carbohydrate phosphatase"/>
    <property type="match status" value="1"/>
</dbReference>
<protein>
    <recommendedName>
        <fullName evidence="8">Inositol monophosphatase family protein</fullName>
    </recommendedName>
</protein>
<evidence type="ECO:0000256" key="2">
    <source>
        <dbReference type="ARBA" id="ARBA00009759"/>
    </source>
</evidence>
<dbReference type="Gene3D" id="3.40.190.80">
    <property type="match status" value="1"/>
</dbReference>
<dbReference type="PANTHER" id="PTHR43200:SF6">
    <property type="entry name" value="3'(2'),5'-BISPHOSPHATE NUCLEOTIDASE"/>
    <property type="match status" value="1"/>
</dbReference>
<organism evidence="6 7">
    <name type="scientific">Tritrichomonas musculus</name>
    <dbReference type="NCBI Taxonomy" id="1915356"/>
    <lineage>
        <taxon>Eukaryota</taxon>
        <taxon>Metamonada</taxon>
        <taxon>Parabasalia</taxon>
        <taxon>Tritrichomonadida</taxon>
        <taxon>Tritrichomonadidae</taxon>
        <taxon>Tritrichomonas</taxon>
    </lineage>
</organism>
<reference evidence="6 7" key="1">
    <citation type="submission" date="2024-04" db="EMBL/GenBank/DDBJ databases">
        <title>Tritrichomonas musculus Genome.</title>
        <authorList>
            <person name="Alves-Ferreira E."/>
            <person name="Grigg M."/>
            <person name="Lorenzi H."/>
            <person name="Galac M."/>
        </authorList>
    </citation>
    <scope>NUCLEOTIDE SEQUENCE [LARGE SCALE GENOMIC DNA]</scope>
    <source>
        <strain evidence="6 7">EAF2021</strain>
    </source>
</reference>
<dbReference type="EMBL" id="JAPFFF010000001">
    <property type="protein sequence ID" value="KAK8899870.1"/>
    <property type="molecule type" value="Genomic_DNA"/>
</dbReference>
<dbReference type="Gene3D" id="3.30.540.10">
    <property type="entry name" value="Fructose-1,6-Bisphosphatase, subunit A, domain 1"/>
    <property type="match status" value="1"/>
</dbReference>
<comment type="caution">
    <text evidence="6">The sequence shown here is derived from an EMBL/GenBank/DDBJ whole genome shotgun (WGS) entry which is preliminary data.</text>
</comment>
<dbReference type="Pfam" id="PF00459">
    <property type="entry name" value="Inositol_P"/>
    <property type="match status" value="1"/>
</dbReference>
<evidence type="ECO:0008006" key="8">
    <source>
        <dbReference type="Google" id="ProtNLM"/>
    </source>
</evidence>
<proteinExistence type="inferred from homology"/>
<evidence type="ECO:0000256" key="5">
    <source>
        <dbReference type="ARBA" id="ARBA00022842"/>
    </source>
</evidence>
<dbReference type="Proteomes" id="UP001470230">
    <property type="component" value="Unassembled WGS sequence"/>
</dbReference>
<evidence type="ECO:0000256" key="1">
    <source>
        <dbReference type="ARBA" id="ARBA00001946"/>
    </source>
</evidence>
<accession>A0ABR2LBW7</accession>
<dbReference type="InterPro" id="IPR020583">
    <property type="entry name" value="Inositol_monoP_metal-BS"/>
</dbReference>
<keyword evidence="5" id="KW-0460">Magnesium</keyword>
<comment type="similarity">
    <text evidence="2">Belongs to the inositol monophosphatase superfamily.</text>
</comment>
<name>A0ABR2LBW7_9EUKA</name>
<dbReference type="PRINTS" id="PR00377">
    <property type="entry name" value="IMPHPHTASES"/>
</dbReference>